<dbReference type="GO" id="GO:0051301">
    <property type="term" value="P:cell division"/>
    <property type="evidence" value="ECO:0007669"/>
    <property type="project" value="UniProtKB-KW"/>
</dbReference>
<keyword evidence="5" id="KW-0131">Cell cycle</keyword>
<evidence type="ECO:0000313" key="8">
    <source>
        <dbReference type="EMBL" id="KZT25481.1"/>
    </source>
</evidence>
<dbReference type="OrthoDB" id="10263272at2759"/>
<dbReference type="InterPro" id="IPR015943">
    <property type="entry name" value="WD40/YVTN_repeat-like_dom_sf"/>
</dbReference>
<evidence type="ECO:0000256" key="6">
    <source>
        <dbReference type="PROSITE-ProRule" id="PRU00221"/>
    </source>
</evidence>
<gene>
    <name evidence="8" type="ORF">NEOLEDRAFT_1178277</name>
</gene>
<dbReference type="GO" id="GO:1990757">
    <property type="term" value="F:ubiquitin ligase activator activity"/>
    <property type="evidence" value="ECO:0007669"/>
    <property type="project" value="TreeGrafter"/>
</dbReference>
<dbReference type="Proteomes" id="UP000076761">
    <property type="component" value="Unassembled WGS sequence"/>
</dbReference>
<accession>A0A165SPT9</accession>
<dbReference type="PANTHER" id="PTHR19918:SF8">
    <property type="entry name" value="FI02843P"/>
    <property type="match status" value="1"/>
</dbReference>
<dbReference type="PANTHER" id="PTHR19918">
    <property type="entry name" value="CELL DIVISION CYCLE 20 CDC20 FIZZY -RELATED"/>
    <property type="match status" value="1"/>
</dbReference>
<dbReference type="InterPro" id="IPR033010">
    <property type="entry name" value="Cdc20/Fizzy"/>
</dbReference>
<feature type="region of interest" description="Disordered" evidence="7">
    <location>
        <begin position="1"/>
        <end position="110"/>
    </location>
</feature>
<keyword evidence="1 6" id="KW-0853">WD repeat</keyword>
<proteinExistence type="predicted"/>
<dbReference type="AlphaFoldDB" id="A0A165SPT9"/>
<dbReference type="InterPro" id="IPR001680">
    <property type="entry name" value="WD40_rpt"/>
</dbReference>
<dbReference type="Gene3D" id="2.130.10.10">
    <property type="entry name" value="YVTN repeat-like/Quinoprotein amine dehydrogenase"/>
    <property type="match status" value="1"/>
</dbReference>
<evidence type="ECO:0000256" key="1">
    <source>
        <dbReference type="ARBA" id="ARBA00022574"/>
    </source>
</evidence>
<dbReference type="EMBL" id="KV425571">
    <property type="protein sequence ID" value="KZT25481.1"/>
    <property type="molecule type" value="Genomic_DNA"/>
</dbReference>
<evidence type="ECO:0000256" key="5">
    <source>
        <dbReference type="ARBA" id="ARBA00023306"/>
    </source>
</evidence>
<keyword evidence="3" id="KW-0677">Repeat</keyword>
<keyword evidence="2" id="KW-0132">Cell division</keyword>
<evidence type="ECO:0000313" key="9">
    <source>
        <dbReference type="Proteomes" id="UP000076761"/>
    </source>
</evidence>
<dbReference type="SUPFAM" id="SSF50978">
    <property type="entry name" value="WD40 repeat-like"/>
    <property type="match status" value="1"/>
</dbReference>
<sequence>MPPSSSQPPVAGPSRSKRQRSPVDGSSSRTKKARPSATPEPTNLRQISEAGLTWTQWIMGPPRILPNPSVPSTPRSATPASERGTPAPRRSSRRPSEDTSKLDPSSLGSVFTQIRRSRDTLRYDERVERLLRTLVPPKQRSRLSARHNLLDLSLTSKAVLAMPDPVDESRPLCPMTWSDNEKLFFVNGEHVIMKDMANNAKEIEFMNVGHPRLLEAAPSELPNTLAIGTVSEGRVHLVDVAKAKLIRKINVKGVTYAKWNGAVLTAGGKDGSIKFVDTRISNRKSIVAKSKSHEGYISCLSWRQDGIMLASGDSYGYVNCWDCRILKGHTALQYSSNSLWGEVRQEPGVITALAWVPWESNRVASGCAHFAEKTGEVAFWKIDDRLVRIKPTWNVSSLVTSLHFGPPICKEILVTHSSQFSRSWLGEEQEEPTELGSFNGISVMDVDNFDNVASDGSVGEFVTASVLSPDGTRLACAVPKFRKVKIWDVWGKARPVTEPPYY</sequence>
<dbReference type="InterPro" id="IPR036322">
    <property type="entry name" value="WD40_repeat_dom_sf"/>
</dbReference>
<protein>
    <submittedName>
        <fullName evidence="8">WD40 repeat-like protein</fullName>
    </submittedName>
</protein>
<keyword evidence="4" id="KW-0498">Mitosis</keyword>
<dbReference type="GO" id="GO:0010997">
    <property type="term" value="F:anaphase-promoting complex binding"/>
    <property type="evidence" value="ECO:0007669"/>
    <property type="project" value="InterPro"/>
</dbReference>
<feature type="repeat" description="WD" evidence="6">
    <location>
        <begin position="290"/>
        <end position="322"/>
    </location>
</feature>
<evidence type="ECO:0000256" key="7">
    <source>
        <dbReference type="SAM" id="MobiDB-lite"/>
    </source>
</evidence>
<dbReference type="GO" id="GO:0005680">
    <property type="term" value="C:anaphase-promoting complex"/>
    <property type="evidence" value="ECO:0007669"/>
    <property type="project" value="TreeGrafter"/>
</dbReference>
<organism evidence="8 9">
    <name type="scientific">Neolentinus lepideus HHB14362 ss-1</name>
    <dbReference type="NCBI Taxonomy" id="1314782"/>
    <lineage>
        <taxon>Eukaryota</taxon>
        <taxon>Fungi</taxon>
        <taxon>Dikarya</taxon>
        <taxon>Basidiomycota</taxon>
        <taxon>Agaricomycotina</taxon>
        <taxon>Agaricomycetes</taxon>
        <taxon>Gloeophyllales</taxon>
        <taxon>Gloeophyllaceae</taxon>
        <taxon>Neolentinus</taxon>
    </lineage>
</organism>
<dbReference type="STRING" id="1314782.A0A165SPT9"/>
<evidence type="ECO:0000256" key="4">
    <source>
        <dbReference type="ARBA" id="ARBA00022776"/>
    </source>
</evidence>
<reference evidence="8 9" key="1">
    <citation type="journal article" date="2016" name="Mol. Biol. Evol.">
        <title>Comparative Genomics of Early-Diverging Mushroom-Forming Fungi Provides Insights into the Origins of Lignocellulose Decay Capabilities.</title>
        <authorList>
            <person name="Nagy L.G."/>
            <person name="Riley R."/>
            <person name="Tritt A."/>
            <person name="Adam C."/>
            <person name="Daum C."/>
            <person name="Floudas D."/>
            <person name="Sun H."/>
            <person name="Yadav J.S."/>
            <person name="Pangilinan J."/>
            <person name="Larsson K.H."/>
            <person name="Matsuura K."/>
            <person name="Barry K."/>
            <person name="Labutti K."/>
            <person name="Kuo R."/>
            <person name="Ohm R.A."/>
            <person name="Bhattacharya S.S."/>
            <person name="Shirouzu T."/>
            <person name="Yoshinaga Y."/>
            <person name="Martin F.M."/>
            <person name="Grigoriev I.V."/>
            <person name="Hibbett D.S."/>
        </authorList>
    </citation>
    <scope>NUCLEOTIDE SEQUENCE [LARGE SCALE GENOMIC DNA]</scope>
    <source>
        <strain evidence="8 9">HHB14362 ss-1</strain>
    </source>
</reference>
<keyword evidence="9" id="KW-1185">Reference proteome</keyword>
<dbReference type="PROSITE" id="PS50082">
    <property type="entry name" value="WD_REPEATS_2"/>
    <property type="match status" value="1"/>
</dbReference>
<evidence type="ECO:0000256" key="3">
    <source>
        <dbReference type="ARBA" id="ARBA00022737"/>
    </source>
</evidence>
<dbReference type="GO" id="GO:0031145">
    <property type="term" value="P:anaphase-promoting complex-dependent catabolic process"/>
    <property type="evidence" value="ECO:0007669"/>
    <property type="project" value="TreeGrafter"/>
</dbReference>
<dbReference type="SMART" id="SM00320">
    <property type="entry name" value="WD40"/>
    <property type="match status" value="4"/>
</dbReference>
<dbReference type="GO" id="GO:1905786">
    <property type="term" value="P:positive regulation of anaphase-promoting complex-dependent catabolic process"/>
    <property type="evidence" value="ECO:0007669"/>
    <property type="project" value="TreeGrafter"/>
</dbReference>
<dbReference type="InParanoid" id="A0A165SPT9"/>
<evidence type="ECO:0000256" key="2">
    <source>
        <dbReference type="ARBA" id="ARBA00022618"/>
    </source>
</evidence>
<name>A0A165SPT9_9AGAM</name>